<keyword evidence="2" id="KW-0456">Lyase</keyword>
<proteinExistence type="predicted"/>
<evidence type="ECO:0000313" key="4">
    <source>
        <dbReference type="Proteomes" id="UP000295097"/>
    </source>
</evidence>
<evidence type="ECO:0000256" key="2">
    <source>
        <dbReference type="ARBA" id="ARBA00023239"/>
    </source>
</evidence>
<dbReference type="EMBL" id="SMAR01000001">
    <property type="protein sequence ID" value="TCT45111.1"/>
    <property type="molecule type" value="Genomic_DNA"/>
</dbReference>
<dbReference type="InterPro" id="IPR013024">
    <property type="entry name" value="GGCT-like"/>
</dbReference>
<dbReference type="Proteomes" id="UP000295097">
    <property type="component" value="Unassembled WGS sequence"/>
</dbReference>
<evidence type="ECO:0000256" key="1">
    <source>
        <dbReference type="ARBA" id="ARBA00012344"/>
    </source>
</evidence>
<gene>
    <name evidence="3" type="ORF">EDC90_1001252</name>
</gene>
<comment type="caution">
    <text evidence="3">The sequence shown here is derived from an EMBL/GenBank/DDBJ whole genome shotgun (WGS) entry which is preliminary data.</text>
</comment>
<dbReference type="GO" id="GO:0061928">
    <property type="term" value="F:glutathione specific gamma-glutamylcyclotransferase activity"/>
    <property type="evidence" value="ECO:0007669"/>
    <property type="project" value="UniProtKB-EC"/>
</dbReference>
<dbReference type="OrthoDB" id="9795692at2"/>
<dbReference type="InterPro" id="IPR036568">
    <property type="entry name" value="GGCT-like_sf"/>
</dbReference>
<keyword evidence="4" id="KW-1185">Reference proteome</keyword>
<accession>A0A4V2V504</accession>
<dbReference type="PANTHER" id="PTHR12192">
    <property type="entry name" value="CATION TRANSPORT PROTEIN CHAC-RELATED"/>
    <property type="match status" value="1"/>
</dbReference>
<dbReference type="InterPro" id="IPR006840">
    <property type="entry name" value="ChaC"/>
</dbReference>
<reference evidence="3 4" key="1">
    <citation type="submission" date="2019-03" db="EMBL/GenBank/DDBJ databases">
        <title>Freshwater and sediment microbial communities from various areas in North America, analyzing microbe dynamics in response to fracking.</title>
        <authorList>
            <person name="Lamendella R."/>
        </authorList>
    </citation>
    <scope>NUCLEOTIDE SEQUENCE [LARGE SCALE GENOMIC DNA]</scope>
    <source>
        <strain evidence="3 4">175.2</strain>
    </source>
</reference>
<dbReference type="SUPFAM" id="SSF110857">
    <property type="entry name" value="Gamma-glutamyl cyclotransferase-like"/>
    <property type="match status" value="1"/>
</dbReference>
<dbReference type="GO" id="GO:0005737">
    <property type="term" value="C:cytoplasm"/>
    <property type="evidence" value="ECO:0007669"/>
    <property type="project" value="TreeGrafter"/>
</dbReference>
<dbReference type="PANTHER" id="PTHR12192:SF2">
    <property type="entry name" value="GLUTATHIONE-SPECIFIC GAMMA-GLUTAMYLCYCLOTRANSFERASE 2"/>
    <property type="match status" value="1"/>
</dbReference>
<dbReference type="EC" id="4.3.2.7" evidence="1"/>
<organism evidence="3 4">
    <name type="scientific">Martelella mediterranea</name>
    <dbReference type="NCBI Taxonomy" id="293089"/>
    <lineage>
        <taxon>Bacteria</taxon>
        <taxon>Pseudomonadati</taxon>
        <taxon>Pseudomonadota</taxon>
        <taxon>Alphaproteobacteria</taxon>
        <taxon>Hyphomicrobiales</taxon>
        <taxon>Aurantimonadaceae</taxon>
        <taxon>Martelella</taxon>
    </lineage>
</organism>
<evidence type="ECO:0000313" key="3">
    <source>
        <dbReference type="EMBL" id="TCT45111.1"/>
    </source>
</evidence>
<dbReference type="Gene3D" id="3.10.490.10">
    <property type="entry name" value="Gamma-glutamyl cyclotransferase-like"/>
    <property type="match status" value="1"/>
</dbReference>
<dbReference type="Pfam" id="PF04752">
    <property type="entry name" value="ChaC"/>
    <property type="match status" value="1"/>
</dbReference>
<sequence length="183" mass="20695">MNEFWVFGYGSLMWNPGFESLRRTRAQLSGYHRSLCISSHIYRGTRETPGLVMGLDRGGACEGVAFAVDAEKEREVMQYLRARELVTNAYRELILPITLANEQSVPAVCYVVDPAHEQYMGRLSLDRQAQMVRHAQGKAGANHDYVISTVEHLRKMSIKDSDLELVARLLEQAPERPADKVGR</sequence>
<dbReference type="RefSeq" id="WP_132307687.1">
    <property type="nucleotide sequence ID" value="NZ_SMAR01000001.1"/>
</dbReference>
<protein>
    <recommendedName>
        <fullName evidence="1">glutathione-specific gamma-glutamylcyclotransferase</fullName>
        <ecNumber evidence="1">4.3.2.7</ecNumber>
    </recommendedName>
</protein>
<dbReference type="AlphaFoldDB" id="A0A4V2V504"/>
<dbReference type="GO" id="GO:0006751">
    <property type="term" value="P:glutathione catabolic process"/>
    <property type="evidence" value="ECO:0007669"/>
    <property type="project" value="InterPro"/>
</dbReference>
<dbReference type="CDD" id="cd06661">
    <property type="entry name" value="GGCT_like"/>
    <property type="match status" value="1"/>
</dbReference>
<name>A0A4V2V504_9HYPH</name>